<feature type="region of interest" description="Disordered" evidence="1">
    <location>
        <begin position="28"/>
        <end position="101"/>
    </location>
</feature>
<feature type="compositionally biased region" description="Polar residues" evidence="1">
    <location>
        <begin position="86"/>
        <end position="101"/>
    </location>
</feature>
<dbReference type="EMBL" id="LNFP01000261">
    <property type="protein sequence ID" value="KUF94938.1"/>
    <property type="molecule type" value="Genomic_DNA"/>
</dbReference>
<dbReference type="Proteomes" id="UP000054636">
    <property type="component" value="Unassembled WGS sequence"/>
</dbReference>
<evidence type="ECO:0000256" key="1">
    <source>
        <dbReference type="SAM" id="MobiDB-lite"/>
    </source>
</evidence>
<reference evidence="2 3" key="1">
    <citation type="submission" date="2015-11" db="EMBL/GenBank/DDBJ databases">
        <title>Genomes and virulence difference between two physiological races of Phytophthora nicotianae.</title>
        <authorList>
            <person name="Liu H."/>
            <person name="Ma X."/>
            <person name="Yu H."/>
            <person name="Fang D."/>
            <person name="Li Y."/>
            <person name="Wang X."/>
            <person name="Wang W."/>
            <person name="Dong Y."/>
            <person name="Xiao B."/>
        </authorList>
    </citation>
    <scope>NUCLEOTIDE SEQUENCE [LARGE SCALE GENOMIC DNA]</scope>
    <source>
        <strain evidence="3">race 1</strain>
    </source>
</reference>
<evidence type="ECO:0000313" key="2">
    <source>
        <dbReference type="EMBL" id="KUF94938.1"/>
    </source>
</evidence>
<dbReference type="AlphaFoldDB" id="A0A0W8DF22"/>
<feature type="compositionally biased region" description="Polar residues" evidence="1">
    <location>
        <begin position="28"/>
        <end position="38"/>
    </location>
</feature>
<name>A0A0W8DF22_PHYNI</name>
<evidence type="ECO:0000313" key="3">
    <source>
        <dbReference type="Proteomes" id="UP000054636"/>
    </source>
</evidence>
<sequence>MLRRLAYVATTMATLSVNAAYATTFSTLGGDNGTNTVAQVAPSDDVSQYDQSSSPPTSINSNSSTTEQGQIQQNASGSASSQQNSTHIQYSIRNGNVSSVG</sequence>
<accession>A0A0W8DF22</accession>
<organism evidence="2 3">
    <name type="scientific">Phytophthora nicotianae</name>
    <name type="common">Potato buckeye rot agent</name>
    <name type="synonym">Phytophthora parasitica</name>
    <dbReference type="NCBI Taxonomy" id="4792"/>
    <lineage>
        <taxon>Eukaryota</taxon>
        <taxon>Sar</taxon>
        <taxon>Stramenopiles</taxon>
        <taxon>Oomycota</taxon>
        <taxon>Peronosporomycetes</taxon>
        <taxon>Peronosporales</taxon>
        <taxon>Peronosporaceae</taxon>
        <taxon>Phytophthora</taxon>
    </lineage>
</organism>
<proteinExistence type="predicted"/>
<feature type="compositionally biased region" description="Low complexity" evidence="1">
    <location>
        <begin position="42"/>
        <end position="85"/>
    </location>
</feature>
<protein>
    <submittedName>
        <fullName evidence="2">Uncharacterized protein</fullName>
    </submittedName>
</protein>
<comment type="caution">
    <text evidence="2">The sequence shown here is derived from an EMBL/GenBank/DDBJ whole genome shotgun (WGS) entry which is preliminary data.</text>
</comment>
<gene>
    <name evidence="2" type="ORF">AM588_10008910</name>
</gene>